<evidence type="ECO:0000256" key="1">
    <source>
        <dbReference type="SAM" id="SignalP"/>
    </source>
</evidence>
<accession>I0IGT9</accession>
<feature type="chain" id="PRO_5003629214" description="Peptidase S55 domain-containing protein" evidence="1">
    <location>
        <begin position="24"/>
        <end position="667"/>
    </location>
</feature>
<dbReference type="EMBL" id="AP012338">
    <property type="protein sequence ID" value="BAM04477.1"/>
    <property type="molecule type" value="Genomic_DNA"/>
</dbReference>
<organism evidence="3 4">
    <name type="scientific">Phycisphaera mikurensis (strain NBRC 102666 / KCTC 22515 / FYK2301M01)</name>
    <dbReference type="NCBI Taxonomy" id="1142394"/>
    <lineage>
        <taxon>Bacteria</taxon>
        <taxon>Pseudomonadati</taxon>
        <taxon>Planctomycetota</taxon>
        <taxon>Phycisphaerae</taxon>
        <taxon>Phycisphaerales</taxon>
        <taxon>Phycisphaeraceae</taxon>
        <taxon>Phycisphaera</taxon>
    </lineage>
</organism>
<dbReference type="AlphaFoldDB" id="I0IGT9"/>
<dbReference type="InterPro" id="IPR008763">
    <property type="entry name" value="Peptidase_S55"/>
</dbReference>
<protein>
    <recommendedName>
        <fullName evidence="2">Peptidase S55 domain-containing protein</fullName>
    </recommendedName>
</protein>
<keyword evidence="4" id="KW-1185">Reference proteome</keyword>
<sequence>MLRRRHLFLAATLAGLGIGPALAEPSDGYDPEPGVIASPQTLREEIPLEEVRVGMKGYGLSVFHGTRIESFPVEVVSVITSSRPGRSVVWVSCTDERMQKYGPVQGMSGSPIYLWDEGEAGVEGEGGRLLGAFAFGYPMTNECMVGVQPIGYMRAVGVRAAAGVDAVDGSAAGPATGNAPATLAAGLIASLIAEAEAAAAPAWARTGLDHAAGVARRTPGFAATAGSAPSAADAGPRPLALPVAVGSAELARVAAPFLRPLGLNATAGGGDAGGVGGPIPSNVDADATRIEPGSVLAIPLAFGDWTPTAAGTVTDVSPDGTVIGFGHAMDGQGDTALPLASGYTHFVVSRRDISFKQAGLLKMAGSILQDESTAVAGSAMRAFRTAPSAVRVRMPGHPDRAYAYDVVQHPGYTPFIGPLTAVVSLGAEQSPPERNTTRVTGRVAFSDGSGLDVDVALPFGTPGGVAGELGPAVSMMLTNPFERLELASMDFDLEVTPEVELAFLQDASVQPAVAQPGEEVEVEVRLQPYDAPLRVERYKVRVPVDAPDGELELLVSDASTALFRLQAARPAWNKIDSLDELREQLQLGLTFPRRAVHVSVSSEGPPELTLGESTLPGIPNTFGAVLGSSASSAARPGRAVQQSAFEVPEVVAGSLRVSVEIRRDPAG</sequence>
<feature type="domain" description="Peptidase S55" evidence="2">
    <location>
        <begin position="1"/>
        <end position="169"/>
    </location>
</feature>
<gene>
    <name evidence="3" type="ordered locus">PSMK_23180</name>
</gene>
<dbReference type="KEGG" id="phm:PSMK_23180"/>
<evidence type="ECO:0000259" key="2">
    <source>
        <dbReference type="PROSITE" id="PS51494"/>
    </source>
</evidence>
<keyword evidence="1" id="KW-0732">Signal</keyword>
<evidence type="ECO:0000313" key="4">
    <source>
        <dbReference type="Proteomes" id="UP000007881"/>
    </source>
</evidence>
<evidence type="ECO:0000313" key="3">
    <source>
        <dbReference type="EMBL" id="BAM04477.1"/>
    </source>
</evidence>
<dbReference type="Proteomes" id="UP000007881">
    <property type="component" value="Chromosome"/>
</dbReference>
<proteinExistence type="predicted"/>
<dbReference type="eggNOG" id="COG1044">
    <property type="taxonomic scope" value="Bacteria"/>
</dbReference>
<dbReference type="STRING" id="1142394.PSMK_23180"/>
<reference evidence="3 4" key="1">
    <citation type="submission" date="2012-02" db="EMBL/GenBank/DDBJ databases">
        <title>Complete genome sequence of Phycisphaera mikurensis NBRC 102666.</title>
        <authorList>
            <person name="Ankai A."/>
            <person name="Hosoyama A."/>
            <person name="Terui Y."/>
            <person name="Sekine M."/>
            <person name="Fukai R."/>
            <person name="Kato Y."/>
            <person name="Nakamura S."/>
            <person name="Yamada-Narita S."/>
            <person name="Kawakoshi A."/>
            <person name="Fukunaga Y."/>
            <person name="Yamazaki S."/>
            <person name="Fujita N."/>
        </authorList>
    </citation>
    <scope>NUCLEOTIDE SEQUENCE [LARGE SCALE GENOMIC DNA]</scope>
    <source>
        <strain evidence="4">NBRC 102666 / KCTC 22515 / FYK2301M01</strain>
    </source>
</reference>
<dbReference type="PROSITE" id="PS51494">
    <property type="entry name" value="SPOIVB"/>
    <property type="match status" value="1"/>
</dbReference>
<feature type="signal peptide" evidence="1">
    <location>
        <begin position="1"/>
        <end position="23"/>
    </location>
</feature>
<dbReference type="HOGENOM" id="CLU_023510_1_0_0"/>
<name>I0IGT9_PHYMF</name>